<proteinExistence type="predicted"/>
<protein>
    <recommendedName>
        <fullName evidence="3">DUF4878 domain-containing protein</fullName>
    </recommendedName>
</protein>
<name>A0AAU7B394_9ACTN</name>
<sequence>MLRRSMLLAATAALAFTAAGCGGGDDNGGSSASGDEAAVRKIADDGIKDARTLCDHFAPKLLKLYGGRETCRKGAGNPKAVTDAKVTRVTVKDDKATAIIEAGLGKLTTTMVKSGGKWQITEQK</sequence>
<dbReference type="EMBL" id="CP114014">
    <property type="protein sequence ID" value="XAY08014.1"/>
    <property type="molecule type" value="Genomic_DNA"/>
</dbReference>
<evidence type="ECO:0000313" key="2">
    <source>
        <dbReference type="EMBL" id="XAY08014.1"/>
    </source>
</evidence>
<reference evidence="2" key="1">
    <citation type="submission" date="2022-12" db="EMBL/GenBank/DDBJ databases">
        <title>Paraconexibacter alkalitolerans sp. nov. and Baekduia alba sp. nov., isolated from soil and emended description of the genera Paraconexibacter (Chun et al., 2020) and Baekduia (An et al., 2020).</title>
        <authorList>
            <person name="Vieira S."/>
            <person name="Huber K.J."/>
            <person name="Geppert A."/>
            <person name="Wolf J."/>
            <person name="Neumann-Schaal M."/>
            <person name="Muesken M."/>
            <person name="Overmann J."/>
        </authorList>
    </citation>
    <scope>NUCLEOTIDE SEQUENCE</scope>
    <source>
        <strain evidence="2">AEG42_29</strain>
    </source>
</reference>
<evidence type="ECO:0008006" key="3">
    <source>
        <dbReference type="Google" id="ProtNLM"/>
    </source>
</evidence>
<evidence type="ECO:0000256" key="1">
    <source>
        <dbReference type="SAM" id="SignalP"/>
    </source>
</evidence>
<accession>A0AAU7B394</accession>
<keyword evidence="1" id="KW-0732">Signal</keyword>
<gene>
    <name evidence="2" type="ORF">DSM112329_04909</name>
</gene>
<dbReference type="RefSeq" id="WP_354699200.1">
    <property type="nucleotide sequence ID" value="NZ_CP114014.1"/>
</dbReference>
<feature type="chain" id="PRO_5043828926" description="DUF4878 domain-containing protein" evidence="1">
    <location>
        <begin position="22"/>
        <end position="124"/>
    </location>
</feature>
<dbReference type="AlphaFoldDB" id="A0AAU7B394"/>
<organism evidence="2">
    <name type="scientific">Paraconexibacter sp. AEG42_29</name>
    <dbReference type="NCBI Taxonomy" id="2997339"/>
    <lineage>
        <taxon>Bacteria</taxon>
        <taxon>Bacillati</taxon>
        <taxon>Actinomycetota</taxon>
        <taxon>Thermoleophilia</taxon>
        <taxon>Solirubrobacterales</taxon>
        <taxon>Paraconexibacteraceae</taxon>
        <taxon>Paraconexibacter</taxon>
    </lineage>
</organism>
<dbReference type="PROSITE" id="PS51257">
    <property type="entry name" value="PROKAR_LIPOPROTEIN"/>
    <property type="match status" value="1"/>
</dbReference>
<dbReference type="KEGG" id="parq:DSM112329_04909"/>
<feature type="signal peptide" evidence="1">
    <location>
        <begin position="1"/>
        <end position="21"/>
    </location>
</feature>